<dbReference type="RefSeq" id="WP_274993313.1">
    <property type="nucleotide sequence ID" value="NZ_JAJQQP010000004.1"/>
</dbReference>
<dbReference type="InterPro" id="IPR002734">
    <property type="entry name" value="RibDG_C"/>
</dbReference>
<dbReference type="InterPro" id="IPR050765">
    <property type="entry name" value="Riboflavin_Biosynth_HTPR"/>
</dbReference>
<evidence type="ECO:0000313" key="3">
    <source>
        <dbReference type="Proteomes" id="UP001183585"/>
    </source>
</evidence>
<dbReference type="PANTHER" id="PTHR38011:SF2">
    <property type="entry name" value="BIFUNCTIONAL DEAMINASE-REDUCTASE DOMAIN PROTEIN"/>
    <property type="match status" value="1"/>
</dbReference>
<name>A0ABU2CMA7_9MICO</name>
<feature type="domain" description="Bacterial bifunctional deaminase-reductase C-terminal" evidence="1">
    <location>
        <begin position="3"/>
        <end position="176"/>
    </location>
</feature>
<dbReference type="Gene3D" id="3.40.430.10">
    <property type="entry name" value="Dihydrofolate Reductase, subunit A"/>
    <property type="match status" value="1"/>
</dbReference>
<evidence type="ECO:0000259" key="1">
    <source>
        <dbReference type="Pfam" id="PF01872"/>
    </source>
</evidence>
<gene>
    <name evidence="2" type="ORF">J2S48_001926</name>
</gene>
<organism evidence="2 3">
    <name type="scientific">Promicromonospora iranensis</name>
    <dbReference type="NCBI Taxonomy" id="1105144"/>
    <lineage>
        <taxon>Bacteria</taxon>
        <taxon>Bacillati</taxon>
        <taxon>Actinomycetota</taxon>
        <taxon>Actinomycetes</taxon>
        <taxon>Micrococcales</taxon>
        <taxon>Promicromonosporaceae</taxon>
        <taxon>Promicromonospora</taxon>
    </lineage>
</organism>
<dbReference type="Proteomes" id="UP001183585">
    <property type="component" value="Unassembled WGS sequence"/>
</dbReference>
<comment type="caution">
    <text evidence="2">The sequence shown here is derived from an EMBL/GenBank/DDBJ whole genome shotgun (WGS) entry which is preliminary data.</text>
</comment>
<dbReference type="EMBL" id="JAVDYE010000001">
    <property type="protein sequence ID" value="MDR7382411.1"/>
    <property type="molecule type" value="Genomic_DNA"/>
</dbReference>
<proteinExistence type="predicted"/>
<accession>A0ABU2CMA7</accession>
<evidence type="ECO:0000313" key="2">
    <source>
        <dbReference type="EMBL" id="MDR7382411.1"/>
    </source>
</evidence>
<dbReference type="InterPro" id="IPR024072">
    <property type="entry name" value="DHFR-like_dom_sf"/>
</dbReference>
<keyword evidence="3" id="KW-1185">Reference proteome</keyword>
<dbReference type="SUPFAM" id="SSF53597">
    <property type="entry name" value="Dihydrofolate reductase-like"/>
    <property type="match status" value="1"/>
</dbReference>
<dbReference type="Pfam" id="PF01872">
    <property type="entry name" value="RibD_C"/>
    <property type="match status" value="1"/>
</dbReference>
<reference evidence="2 3" key="1">
    <citation type="submission" date="2023-07" db="EMBL/GenBank/DDBJ databases">
        <title>Sequencing the genomes of 1000 actinobacteria strains.</title>
        <authorList>
            <person name="Klenk H.-P."/>
        </authorList>
    </citation>
    <scope>NUCLEOTIDE SEQUENCE [LARGE SCALE GENOMIC DNA]</scope>
    <source>
        <strain evidence="2 3">DSM 45554</strain>
    </source>
</reference>
<dbReference type="PANTHER" id="PTHR38011">
    <property type="entry name" value="DIHYDROFOLATE REDUCTASE FAMILY PROTEIN (AFU_ORTHOLOGUE AFUA_8G06820)"/>
    <property type="match status" value="1"/>
</dbReference>
<protein>
    <submittedName>
        <fullName evidence="2">Dihydrofolate reductase</fullName>
    </submittedName>
</protein>
<sequence>MAKLSSSMFISLDGVVEVGDGEWHFPYFDGPMGDAVTRTHAAPRMLFGRVTYDSFAGAWPERELAGEDDAQMAKDLGDKRKYVLSRSPRKLAWRNSEQLTGDLVEAVTALKQEEGDIFLSGSPSVVRQLLQHGLLDELNLFVHPVLVGKGKRLLPDGPTTHLKLVSTETFPRGVQLMVFEPVEGAPSETAYEEVREHIAQD</sequence>